<evidence type="ECO:0000256" key="1">
    <source>
        <dbReference type="SAM" id="MobiDB-lite"/>
    </source>
</evidence>
<reference evidence="2 3" key="1">
    <citation type="submission" date="2020-07" db="EMBL/GenBank/DDBJ databases">
        <title>Genome of Haloechinothrix sp.</title>
        <authorList>
            <person name="Tang S.-K."/>
            <person name="Yang L."/>
            <person name="Zhu W.-Y."/>
        </authorList>
    </citation>
    <scope>NUCLEOTIDE SEQUENCE [LARGE SCALE GENOMIC DNA]</scope>
    <source>
        <strain evidence="2 3">YIM 98757</strain>
    </source>
</reference>
<dbReference type="EMBL" id="JACCKD010000002">
    <property type="protein sequence ID" value="MBA0125129.1"/>
    <property type="molecule type" value="Genomic_DNA"/>
</dbReference>
<dbReference type="AlphaFoldDB" id="A0A838A965"/>
<feature type="region of interest" description="Disordered" evidence="1">
    <location>
        <begin position="79"/>
        <end position="122"/>
    </location>
</feature>
<dbReference type="RefSeq" id="WP_180891964.1">
    <property type="nucleotide sequence ID" value="NZ_JACCKD010000002.1"/>
</dbReference>
<protein>
    <submittedName>
        <fullName evidence="2">Uncharacterized protein</fullName>
    </submittedName>
</protein>
<name>A0A838A965_9PSEU</name>
<dbReference type="Proteomes" id="UP000582974">
    <property type="component" value="Unassembled WGS sequence"/>
</dbReference>
<gene>
    <name evidence="2" type="ORF">H0B56_06200</name>
</gene>
<organism evidence="2 3">
    <name type="scientific">Haloechinothrix aidingensis</name>
    <dbReference type="NCBI Taxonomy" id="2752311"/>
    <lineage>
        <taxon>Bacteria</taxon>
        <taxon>Bacillati</taxon>
        <taxon>Actinomycetota</taxon>
        <taxon>Actinomycetes</taxon>
        <taxon>Pseudonocardiales</taxon>
        <taxon>Pseudonocardiaceae</taxon>
        <taxon>Haloechinothrix</taxon>
    </lineage>
</organism>
<comment type="caution">
    <text evidence="2">The sequence shown here is derived from an EMBL/GenBank/DDBJ whole genome shotgun (WGS) entry which is preliminary data.</text>
</comment>
<accession>A0A838A965</accession>
<evidence type="ECO:0000313" key="3">
    <source>
        <dbReference type="Proteomes" id="UP000582974"/>
    </source>
</evidence>
<keyword evidence="3" id="KW-1185">Reference proteome</keyword>
<proteinExistence type="predicted"/>
<sequence>MVEPITASYAEEDEEWTITVAGLGRELTARAPGLIAARDRAEQLIDKLVPEQEERAVVHMLNGSAVDFTAKYMQVRIAGPEAEQAAAPAGEHTGSEGTDDADAGDAEPPTTGDGSPQGELSA</sequence>
<evidence type="ECO:0000313" key="2">
    <source>
        <dbReference type="EMBL" id="MBA0125129.1"/>
    </source>
</evidence>
<feature type="compositionally biased region" description="Low complexity" evidence="1">
    <location>
        <begin position="79"/>
        <end position="91"/>
    </location>
</feature>
<feature type="compositionally biased region" description="Polar residues" evidence="1">
    <location>
        <begin position="112"/>
        <end position="122"/>
    </location>
</feature>